<organism>
    <name type="scientific">Branchiostoma floridae</name>
    <name type="common">Florida lancelet</name>
    <name type="synonym">Amphioxus</name>
    <dbReference type="NCBI Taxonomy" id="7739"/>
    <lineage>
        <taxon>Eukaryota</taxon>
        <taxon>Metazoa</taxon>
        <taxon>Chordata</taxon>
        <taxon>Cephalochordata</taxon>
        <taxon>Leptocardii</taxon>
        <taxon>Amphioxiformes</taxon>
        <taxon>Branchiostomatidae</taxon>
        <taxon>Branchiostoma</taxon>
    </lineage>
</organism>
<protein>
    <recommendedName>
        <fullName evidence="2">PDZ domain-containing protein</fullName>
    </recommendedName>
</protein>
<proteinExistence type="predicted"/>
<dbReference type="InParanoid" id="C3Y061"/>
<accession>C3Y061</accession>
<dbReference type="SUPFAM" id="SSF50156">
    <property type="entry name" value="PDZ domain-like"/>
    <property type="match status" value="1"/>
</dbReference>
<gene>
    <name evidence="1" type="ORF">BRAFLDRAFT_72359</name>
</gene>
<name>C3Y061_BRAFL</name>
<dbReference type="InterPro" id="IPR036034">
    <property type="entry name" value="PDZ_sf"/>
</dbReference>
<dbReference type="AlphaFoldDB" id="C3Y061"/>
<dbReference type="EMBL" id="GG666477">
    <property type="protein sequence ID" value="EEN66427.1"/>
    <property type="molecule type" value="Genomic_DNA"/>
</dbReference>
<reference evidence="1" key="1">
    <citation type="journal article" date="2008" name="Nature">
        <title>The amphioxus genome and the evolution of the chordate karyotype.</title>
        <authorList>
            <consortium name="US DOE Joint Genome Institute (JGI-PGF)"/>
            <person name="Putnam N.H."/>
            <person name="Butts T."/>
            <person name="Ferrier D.E.K."/>
            <person name="Furlong R.F."/>
            <person name="Hellsten U."/>
            <person name="Kawashima T."/>
            <person name="Robinson-Rechavi M."/>
            <person name="Shoguchi E."/>
            <person name="Terry A."/>
            <person name="Yu J.-K."/>
            <person name="Benito-Gutierrez E.L."/>
            <person name="Dubchak I."/>
            <person name="Garcia-Fernandez J."/>
            <person name="Gibson-Brown J.J."/>
            <person name="Grigoriev I.V."/>
            <person name="Horton A.C."/>
            <person name="de Jong P.J."/>
            <person name="Jurka J."/>
            <person name="Kapitonov V.V."/>
            <person name="Kohara Y."/>
            <person name="Kuroki Y."/>
            <person name="Lindquist E."/>
            <person name="Lucas S."/>
            <person name="Osoegawa K."/>
            <person name="Pennacchio L.A."/>
            <person name="Salamov A.A."/>
            <person name="Satou Y."/>
            <person name="Sauka-Spengler T."/>
            <person name="Schmutz J."/>
            <person name="Shin-I T."/>
            <person name="Toyoda A."/>
            <person name="Bronner-Fraser M."/>
            <person name="Fujiyama A."/>
            <person name="Holland L.Z."/>
            <person name="Holland P.W.H."/>
            <person name="Satoh N."/>
            <person name="Rokhsar D.S."/>
        </authorList>
    </citation>
    <scope>NUCLEOTIDE SEQUENCE [LARGE SCALE GENOMIC DNA]</scope>
    <source>
        <strain evidence="1">S238N-H82</strain>
        <tissue evidence="1">Testes</tissue>
    </source>
</reference>
<evidence type="ECO:0008006" key="2">
    <source>
        <dbReference type="Google" id="ProtNLM"/>
    </source>
</evidence>
<sequence length="198" mass="21738">MAGWVKVVKLERPGGTGIYGFSVIGGPGTEVPLCIGAVIEGSPADYSRQVGWHREDCPGEPPTPCRPLLGVCRAANNISYLPPHSQVQKSLEHPTVVMQLARTTQLLSPSSTGMTVAPNCKMAVRNEWVHFHAQYISDIRTKSLHNTQQQDRLLLTAIDQCMAGGRGSPVSGAENVAFLEHTHWILCWEFCHCRLKQI</sequence>
<evidence type="ECO:0000313" key="1">
    <source>
        <dbReference type="EMBL" id="EEN66427.1"/>
    </source>
</evidence>